<reference evidence="3" key="1">
    <citation type="submission" date="2013-06" db="EMBL/GenBank/DDBJ databases">
        <authorList>
            <person name="Zhao Q."/>
        </authorList>
    </citation>
    <scope>NUCLEOTIDE SEQUENCE</scope>
    <source>
        <strain evidence="3">cv. W1943</strain>
    </source>
</reference>
<dbReference type="HOGENOM" id="CLU_1534986_0_0_1"/>
<reference evidence="2" key="2">
    <citation type="submission" date="2015-06" db="UniProtKB">
        <authorList>
            <consortium name="EnsemblPlants"/>
        </authorList>
    </citation>
    <scope>IDENTIFICATION</scope>
</reference>
<sequence>MLAASSVSGVNPPPRAPPRLPPPKIQRKPKLQFVISSAPAGSRQRGGASAPATGSLGAAHAGGRHECIKGGQMIKESCNHSENKLQDYELLKVAQPNRRLTKSMALPIDSGMLPPSKFRPSRILWRLRETFPGMNPSSLFAVRSMVSKVSGCGHKSVSQLAKTLKSFEQMELARL</sequence>
<dbReference type="EnsemblPlants" id="ORUFI11G05670.1">
    <property type="protein sequence ID" value="ORUFI11G05670.1"/>
    <property type="gene ID" value="ORUFI11G05670"/>
</dbReference>
<organism evidence="2 3">
    <name type="scientific">Oryza rufipogon</name>
    <name type="common">Brownbeard rice</name>
    <name type="synonym">Asian wild rice</name>
    <dbReference type="NCBI Taxonomy" id="4529"/>
    <lineage>
        <taxon>Eukaryota</taxon>
        <taxon>Viridiplantae</taxon>
        <taxon>Streptophyta</taxon>
        <taxon>Embryophyta</taxon>
        <taxon>Tracheophyta</taxon>
        <taxon>Spermatophyta</taxon>
        <taxon>Magnoliopsida</taxon>
        <taxon>Liliopsida</taxon>
        <taxon>Poales</taxon>
        <taxon>Poaceae</taxon>
        <taxon>BOP clade</taxon>
        <taxon>Oryzoideae</taxon>
        <taxon>Oryzeae</taxon>
        <taxon>Oryzinae</taxon>
        <taxon>Oryza</taxon>
    </lineage>
</organism>
<proteinExistence type="predicted"/>
<keyword evidence="3" id="KW-1185">Reference proteome</keyword>
<accession>A0A0E0R5A2</accession>
<dbReference type="Gramene" id="ORUFI11G05670.1">
    <property type="protein sequence ID" value="ORUFI11G05670.1"/>
    <property type="gene ID" value="ORUFI11G05670"/>
</dbReference>
<evidence type="ECO:0000313" key="2">
    <source>
        <dbReference type="EnsemblPlants" id="ORUFI11G05670.1"/>
    </source>
</evidence>
<protein>
    <submittedName>
        <fullName evidence="2">Uncharacterized protein</fullName>
    </submittedName>
</protein>
<evidence type="ECO:0000313" key="3">
    <source>
        <dbReference type="Proteomes" id="UP000008022"/>
    </source>
</evidence>
<dbReference type="AlphaFoldDB" id="A0A0E0R5A2"/>
<feature type="compositionally biased region" description="Pro residues" evidence="1">
    <location>
        <begin position="11"/>
        <end position="24"/>
    </location>
</feature>
<evidence type="ECO:0000256" key="1">
    <source>
        <dbReference type="SAM" id="MobiDB-lite"/>
    </source>
</evidence>
<dbReference type="Proteomes" id="UP000008022">
    <property type="component" value="Unassembled WGS sequence"/>
</dbReference>
<feature type="region of interest" description="Disordered" evidence="1">
    <location>
        <begin position="1"/>
        <end position="62"/>
    </location>
</feature>
<name>A0A0E0R5A2_ORYRU</name>